<evidence type="ECO:0000313" key="2">
    <source>
        <dbReference type="EMBL" id="QYC10701.1"/>
    </source>
</evidence>
<feature type="region of interest" description="Disordered" evidence="1">
    <location>
        <begin position="248"/>
        <end position="274"/>
    </location>
</feature>
<dbReference type="GeneID" id="94373900"/>
<proteinExistence type="predicted"/>
<evidence type="ECO:0000313" key="3">
    <source>
        <dbReference type="Proteomes" id="UP000824334"/>
    </source>
</evidence>
<protein>
    <submittedName>
        <fullName evidence="2">SapC family protein</fullName>
    </submittedName>
</protein>
<name>A0ABX8THI4_9CAUL</name>
<dbReference type="RefSeq" id="WP_219353441.1">
    <property type="nucleotide sequence ID" value="NZ_CP080034.1"/>
</dbReference>
<feature type="compositionally biased region" description="Low complexity" evidence="1">
    <location>
        <begin position="264"/>
        <end position="274"/>
    </location>
</feature>
<sequence length="274" mass="29401">MTTLTPEASALPLFYRDPQPLSSAAHSEWRLRDGDVSFAADTAYAPIVVGEMAAASAAYPVLFSGDTAQPIVVLGMQQSNLFVTDGRWDAAAYVPAYVRRYPFGFIATVNPEGFALAIDAGSDRVVKTGGQGAPLFEDGQPTELTRQALSFCDAFQGEAAATQAFGRALKAQGLLIDRRAAATLKDGRKLGLDGFQIVDVERFNALPDDVVIDWHRKGWLAMVHFHLASLDRFRNLLDRMNDSKSGVIGVSPEDASAPVVRPQAAASKTKSAKA</sequence>
<evidence type="ECO:0000256" key="1">
    <source>
        <dbReference type="SAM" id="MobiDB-lite"/>
    </source>
</evidence>
<dbReference type="EMBL" id="CP080034">
    <property type="protein sequence ID" value="QYC10701.1"/>
    <property type="molecule type" value="Genomic_DNA"/>
</dbReference>
<gene>
    <name evidence="2" type="ORF">KWG56_01395</name>
</gene>
<accession>A0ABX8THI4</accession>
<organism evidence="2 3">
    <name type="scientific">Brevundimonas nasdae</name>
    <dbReference type="NCBI Taxonomy" id="172043"/>
    <lineage>
        <taxon>Bacteria</taxon>
        <taxon>Pseudomonadati</taxon>
        <taxon>Pseudomonadota</taxon>
        <taxon>Alphaproteobacteria</taxon>
        <taxon>Caulobacterales</taxon>
        <taxon>Caulobacteraceae</taxon>
        <taxon>Brevundimonas</taxon>
    </lineage>
</organism>
<dbReference type="InterPro" id="IPR010836">
    <property type="entry name" value="SapC"/>
</dbReference>
<keyword evidence="3" id="KW-1185">Reference proteome</keyword>
<dbReference type="Pfam" id="PF07277">
    <property type="entry name" value="SapC"/>
    <property type="match status" value="1"/>
</dbReference>
<dbReference type="Proteomes" id="UP000824334">
    <property type="component" value="Chromosome"/>
</dbReference>
<reference evidence="2 3" key="1">
    <citation type="submission" date="2021-07" db="EMBL/GenBank/DDBJ databases">
        <title>Isolation and characterization of bacteria from a gold mining with a capacity of golden bioaccumulation.</title>
        <authorList>
            <person name="Yang X.J."/>
        </authorList>
    </citation>
    <scope>NUCLEOTIDE SEQUENCE [LARGE SCALE GENOMIC DNA]</scope>
    <source>
        <strain evidence="2 3">Au29</strain>
    </source>
</reference>